<keyword evidence="4 5" id="KW-0472">Membrane</keyword>
<feature type="transmembrane region" description="Helical" evidence="5">
    <location>
        <begin position="310"/>
        <end position="328"/>
    </location>
</feature>
<dbReference type="PANTHER" id="PTHR22550">
    <property type="entry name" value="SPORE GERMINATION PROTEIN"/>
    <property type="match status" value="1"/>
</dbReference>
<evidence type="ECO:0000256" key="5">
    <source>
        <dbReference type="SAM" id="Phobius"/>
    </source>
</evidence>
<dbReference type="InterPro" id="IPR036465">
    <property type="entry name" value="vWFA_dom_sf"/>
</dbReference>
<proteinExistence type="predicted"/>
<dbReference type="SMART" id="SM00327">
    <property type="entry name" value="VWA"/>
    <property type="match status" value="1"/>
</dbReference>
<dbReference type="InterPro" id="IPR050768">
    <property type="entry name" value="UPF0353/GerABKA_families"/>
</dbReference>
<evidence type="ECO:0000313" key="7">
    <source>
        <dbReference type="EMBL" id="SUZ78836.1"/>
    </source>
</evidence>
<name>A0A381QHN7_9ZZZZ</name>
<dbReference type="Pfam" id="PF13519">
    <property type="entry name" value="VWA_2"/>
    <property type="match status" value="1"/>
</dbReference>
<dbReference type="PANTHER" id="PTHR22550:SF5">
    <property type="entry name" value="LEUCINE ZIPPER PROTEIN 4"/>
    <property type="match status" value="1"/>
</dbReference>
<dbReference type="SUPFAM" id="SSF53300">
    <property type="entry name" value="vWA-like"/>
    <property type="match status" value="1"/>
</dbReference>
<feature type="transmembrane region" description="Helical" evidence="5">
    <location>
        <begin position="6"/>
        <end position="26"/>
    </location>
</feature>
<keyword evidence="1" id="KW-1003">Cell membrane</keyword>
<protein>
    <recommendedName>
        <fullName evidence="6">VWFA domain-containing protein</fullName>
    </recommendedName>
</protein>
<feature type="domain" description="VWFA" evidence="6">
    <location>
        <begin position="91"/>
        <end position="290"/>
    </location>
</feature>
<evidence type="ECO:0000256" key="4">
    <source>
        <dbReference type="ARBA" id="ARBA00023136"/>
    </source>
</evidence>
<reference evidence="7" key="1">
    <citation type="submission" date="2018-05" db="EMBL/GenBank/DDBJ databases">
        <authorList>
            <person name="Lanie J.A."/>
            <person name="Ng W.-L."/>
            <person name="Kazmierczak K.M."/>
            <person name="Andrzejewski T.M."/>
            <person name="Davidsen T.M."/>
            <person name="Wayne K.J."/>
            <person name="Tettelin H."/>
            <person name="Glass J.I."/>
            <person name="Rusch D."/>
            <person name="Podicherti R."/>
            <person name="Tsui H.-C.T."/>
            <person name="Winkler M.E."/>
        </authorList>
    </citation>
    <scope>NUCLEOTIDE SEQUENCE</scope>
</reference>
<evidence type="ECO:0000256" key="1">
    <source>
        <dbReference type="ARBA" id="ARBA00022475"/>
    </source>
</evidence>
<evidence type="ECO:0000256" key="2">
    <source>
        <dbReference type="ARBA" id="ARBA00022692"/>
    </source>
</evidence>
<feature type="transmembrane region" description="Helical" evidence="5">
    <location>
        <begin position="57"/>
        <end position="74"/>
    </location>
</feature>
<dbReference type="EMBL" id="UINC01001369">
    <property type="protein sequence ID" value="SUZ78836.1"/>
    <property type="molecule type" value="Genomic_DNA"/>
</dbReference>
<organism evidence="7">
    <name type="scientific">marine metagenome</name>
    <dbReference type="NCBI Taxonomy" id="408172"/>
    <lineage>
        <taxon>unclassified sequences</taxon>
        <taxon>metagenomes</taxon>
        <taxon>ecological metagenomes</taxon>
    </lineage>
</organism>
<dbReference type="AlphaFoldDB" id="A0A381QHN7"/>
<keyword evidence="2 5" id="KW-0812">Transmembrane</keyword>
<keyword evidence="3 5" id="KW-1133">Transmembrane helix</keyword>
<dbReference type="PROSITE" id="PS50234">
    <property type="entry name" value="VWFA"/>
    <property type="match status" value="1"/>
</dbReference>
<evidence type="ECO:0000256" key="3">
    <source>
        <dbReference type="ARBA" id="ARBA00022989"/>
    </source>
</evidence>
<dbReference type="Gene3D" id="3.40.50.410">
    <property type="entry name" value="von Willebrand factor, type A domain"/>
    <property type="match status" value="1"/>
</dbReference>
<gene>
    <name evidence="7" type="ORF">METZ01_LOCUS31690</name>
</gene>
<sequence length="346" mass="39202">MYQLEESIYFYLLLIIPILIIGFISLNSWKKTIQKKYISTNLFKDLSPQTSQFKPKLKLVLLLLVFIFLSIALVNPKIGTQLKTVKREGVDIVFAIDVSKSMLAEDIAPNRLEKAKRLVSQTINELNSDRIGIIAYAASALPILPITTDYSTARMFLQSLNSDMLSSQGTSIIEAVKLAKDYYDDENQTNRVLCILSDGEDHEFENQDIPSIVQDMGISIFTIGLGTVKGAPIPIKSNGLIESYKKNSEGDVVITKLVPQLLKDIALSSNGIYISGGNTEEVVDEIIEKLKEMDKKEFESKQFVAYKDQFQWFLGFALFFLCLELFVFEKKTFWVEKLNLFNEKDV</sequence>
<dbReference type="InterPro" id="IPR002035">
    <property type="entry name" value="VWF_A"/>
</dbReference>
<evidence type="ECO:0000259" key="6">
    <source>
        <dbReference type="PROSITE" id="PS50234"/>
    </source>
</evidence>
<accession>A0A381QHN7</accession>